<evidence type="ECO:0000313" key="2">
    <source>
        <dbReference type="EMBL" id="QDU56456.1"/>
    </source>
</evidence>
<dbReference type="Proteomes" id="UP000315750">
    <property type="component" value="Chromosome"/>
</dbReference>
<dbReference type="RefSeq" id="WP_231943831.1">
    <property type="nucleotide sequence ID" value="NZ_CP036278.1"/>
</dbReference>
<reference evidence="2 3" key="1">
    <citation type="submission" date="2019-02" db="EMBL/GenBank/DDBJ databases">
        <title>Deep-cultivation of Planctomycetes and their phenomic and genomic characterization uncovers novel biology.</title>
        <authorList>
            <person name="Wiegand S."/>
            <person name="Jogler M."/>
            <person name="Boedeker C."/>
            <person name="Pinto D."/>
            <person name="Vollmers J."/>
            <person name="Rivas-Marin E."/>
            <person name="Kohn T."/>
            <person name="Peeters S.H."/>
            <person name="Heuer A."/>
            <person name="Rast P."/>
            <person name="Oberbeckmann S."/>
            <person name="Bunk B."/>
            <person name="Jeske O."/>
            <person name="Meyerdierks A."/>
            <person name="Storesund J.E."/>
            <person name="Kallscheuer N."/>
            <person name="Luecker S."/>
            <person name="Lage O.M."/>
            <person name="Pohl T."/>
            <person name="Merkel B.J."/>
            <person name="Hornburger P."/>
            <person name="Mueller R.-W."/>
            <person name="Bruemmer F."/>
            <person name="Labrenz M."/>
            <person name="Spormann A.M."/>
            <person name="Op den Camp H."/>
            <person name="Overmann J."/>
            <person name="Amann R."/>
            <person name="Jetten M.S.M."/>
            <person name="Mascher T."/>
            <person name="Medema M.H."/>
            <person name="Devos D.P."/>
            <person name="Kaster A.-K."/>
            <person name="Ovreas L."/>
            <person name="Rohde M."/>
            <person name="Galperin M.Y."/>
            <person name="Jogler C."/>
        </authorList>
    </citation>
    <scope>NUCLEOTIDE SEQUENCE [LARGE SCALE GENOMIC DNA]</scope>
    <source>
        <strain evidence="2 3">Pan181</strain>
    </source>
</reference>
<evidence type="ECO:0000313" key="3">
    <source>
        <dbReference type="Proteomes" id="UP000315750"/>
    </source>
</evidence>
<feature type="chain" id="PRO_5021965767" evidence="1">
    <location>
        <begin position="25"/>
        <end position="155"/>
    </location>
</feature>
<keyword evidence="3" id="KW-1185">Reference proteome</keyword>
<dbReference type="KEGG" id="amuc:Pan181_26650"/>
<organism evidence="2 3">
    <name type="scientific">Aeoliella mucimassa</name>
    <dbReference type="NCBI Taxonomy" id="2527972"/>
    <lineage>
        <taxon>Bacteria</taxon>
        <taxon>Pseudomonadati</taxon>
        <taxon>Planctomycetota</taxon>
        <taxon>Planctomycetia</taxon>
        <taxon>Pirellulales</taxon>
        <taxon>Lacipirellulaceae</taxon>
        <taxon>Aeoliella</taxon>
    </lineage>
</organism>
<dbReference type="EMBL" id="CP036278">
    <property type="protein sequence ID" value="QDU56456.1"/>
    <property type="molecule type" value="Genomic_DNA"/>
</dbReference>
<protein>
    <submittedName>
        <fullName evidence="2">Uncharacterized protein</fullName>
    </submittedName>
</protein>
<name>A0A518AP00_9BACT</name>
<dbReference type="AlphaFoldDB" id="A0A518AP00"/>
<keyword evidence="1" id="KW-0732">Signal</keyword>
<feature type="signal peptide" evidence="1">
    <location>
        <begin position="1"/>
        <end position="24"/>
    </location>
</feature>
<proteinExistence type="predicted"/>
<evidence type="ECO:0000256" key="1">
    <source>
        <dbReference type="SAM" id="SignalP"/>
    </source>
</evidence>
<sequence length="155" mass="16696" precursor="true">MLVRTLLAAMVFGLVAVTSPMAQAEEPCGMGLSGGYGYDWGYGIGIGGLYNGLDRYTDYRVPYFAAHPPVYYSHPVPRTYGHSPFAYPPHFRTPDISFEVAPVTITNPYVPSSEKPASVERASDSDETVAAPVASDPLVIVNPYVTPSTYANAAR</sequence>
<accession>A0A518AP00</accession>
<gene>
    <name evidence="2" type="ORF">Pan181_26650</name>
</gene>